<dbReference type="GeneID" id="34566801"/>
<evidence type="ECO:0000313" key="2">
    <source>
        <dbReference type="Proteomes" id="UP000176998"/>
    </source>
</evidence>
<dbReference type="EMBL" id="MJBS01000206">
    <property type="protein sequence ID" value="OHE91021.1"/>
    <property type="molecule type" value="Genomic_DNA"/>
</dbReference>
<sequence>WGDSHSKFSSCRVIRIPQFVCISTSHVVGSSVRPGRFAREYTNESRSRQSGQKVVQTPKRRGLIPIGHLHDRSQLHGSSSLFLRSGEMRTPRVNGIIERVEAFGSETLRRLLSPDLVISTVITPNEVGQHENGQACHGPPWLFSIGLPIQGGCHVFKMDPTNCQP</sequence>
<keyword evidence="2" id="KW-1185">Reference proteome</keyword>
<dbReference type="RefSeq" id="XP_022468195.1">
    <property type="nucleotide sequence ID" value="XM_022625291.1"/>
</dbReference>
<name>A0A1G4API1_9PEZI</name>
<dbReference type="AlphaFoldDB" id="A0A1G4API1"/>
<accession>A0A1G4API1</accession>
<proteinExistence type="predicted"/>
<protein>
    <submittedName>
        <fullName evidence="1">Uncharacterized protein</fullName>
    </submittedName>
</protein>
<comment type="caution">
    <text evidence="1">The sequence shown here is derived from an EMBL/GenBank/DDBJ whole genome shotgun (WGS) entry which is preliminary data.</text>
</comment>
<gene>
    <name evidence="1" type="ORF">CORC01_13675</name>
</gene>
<feature type="non-terminal residue" evidence="1">
    <location>
        <position position="1"/>
    </location>
</feature>
<dbReference type="Proteomes" id="UP000176998">
    <property type="component" value="Unassembled WGS sequence"/>
</dbReference>
<organism evidence="1 2">
    <name type="scientific">Colletotrichum orchidophilum</name>
    <dbReference type="NCBI Taxonomy" id="1209926"/>
    <lineage>
        <taxon>Eukaryota</taxon>
        <taxon>Fungi</taxon>
        <taxon>Dikarya</taxon>
        <taxon>Ascomycota</taxon>
        <taxon>Pezizomycotina</taxon>
        <taxon>Sordariomycetes</taxon>
        <taxon>Hypocreomycetidae</taxon>
        <taxon>Glomerellales</taxon>
        <taxon>Glomerellaceae</taxon>
        <taxon>Colletotrichum</taxon>
    </lineage>
</organism>
<evidence type="ECO:0000313" key="1">
    <source>
        <dbReference type="EMBL" id="OHE91021.1"/>
    </source>
</evidence>
<reference evidence="1 2" key="1">
    <citation type="submission" date="2016-09" db="EMBL/GenBank/DDBJ databases">
        <authorList>
            <person name="Capua I."/>
            <person name="De Benedictis P."/>
            <person name="Joannis T."/>
            <person name="Lombin L.H."/>
            <person name="Cattoli G."/>
        </authorList>
    </citation>
    <scope>NUCLEOTIDE SEQUENCE [LARGE SCALE GENOMIC DNA]</scope>
    <source>
        <strain evidence="1 2">IMI 309357</strain>
    </source>
</reference>